<keyword evidence="2" id="KW-1185">Reference proteome</keyword>
<dbReference type="HOGENOM" id="CLU_2330747_0_0_14"/>
<proteinExistence type="predicted"/>
<reference evidence="1 2" key="1">
    <citation type="journal article" date="2001" name="Nucleic Acids Res.">
        <title>The complete genome sequence of the murine respiratory pathogen Mycoplasma pulmonis.</title>
        <authorList>
            <person name="Chambaud I."/>
            <person name="Heilig R."/>
            <person name="Ferris S."/>
            <person name="Barbe V."/>
            <person name="Samson D."/>
            <person name="Galisson F."/>
            <person name="Moszer I."/>
            <person name="Dybvig K."/>
            <person name="Wroblewski H."/>
            <person name="Viari A."/>
            <person name="Rocha E.P.C."/>
            <person name="Blanchard A."/>
        </authorList>
    </citation>
    <scope>NUCLEOTIDE SEQUENCE [LARGE SCALE GENOMIC DNA]</scope>
    <source>
        <strain evidence="1 2">UAB CTIP</strain>
    </source>
</reference>
<dbReference type="KEGG" id="mpu:MYPU_5120"/>
<protein>
    <submittedName>
        <fullName evidence="1">Uncharacterized protein</fullName>
    </submittedName>
</protein>
<dbReference type="InterPro" id="IPR054781">
    <property type="entry name" value="Asp23-rel"/>
</dbReference>
<organism evidence="2">
    <name type="scientific">Mycoplasmopsis pulmonis (strain UAB CTIP)</name>
    <name type="common">Mycoplasma pulmonis</name>
    <dbReference type="NCBI Taxonomy" id="272635"/>
    <lineage>
        <taxon>Bacteria</taxon>
        <taxon>Bacillati</taxon>
        <taxon>Mycoplasmatota</taxon>
        <taxon>Mycoplasmoidales</taxon>
        <taxon>Metamycoplasmataceae</taxon>
        <taxon>Mycoplasmopsis</taxon>
    </lineage>
</organism>
<evidence type="ECO:0000313" key="1">
    <source>
        <dbReference type="EMBL" id="CAC13685.1"/>
    </source>
</evidence>
<dbReference type="AlphaFoldDB" id="Q98Q56"/>
<dbReference type="RefSeq" id="WP_010925313.1">
    <property type="nucleotide sequence ID" value="NC_002771.1"/>
</dbReference>
<evidence type="ECO:0000313" key="2">
    <source>
        <dbReference type="Proteomes" id="UP000000528"/>
    </source>
</evidence>
<dbReference type="Proteomes" id="UP000000528">
    <property type="component" value="Chromosome"/>
</dbReference>
<dbReference type="NCBIfam" id="NF045836">
    <property type="entry name" value="MMB_0454_fam"/>
    <property type="match status" value="1"/>
</dbReference>
<name>Q98Q56_MYCPU</name>
<accession>Q98Q56</accession>
<dbReference type="BioCyc" id="MPUL272635:G1GT6-518-MONOMER"/>
<dbReference type="STRING" id="272635.gene:17577114"/>
<gene>
    <name evidence="1" type="ordered locus">MYPU_5120</name>
</gene>
<dbReference type="EMBL" id="AL445564">
    <property type="protein sequence ID" value="CAC13685.1"/>
    <property type="molecule type" value="Genomic_DNA"/>
</dbReference>
<dbReference type="PIR" id="H90575">
    <property type="entry name" value="H90575"/>
</dbReference>
<sequence length="98" mass="11801">MYYITRENQNIFENIHINVFKESLLNIFKTWDEIILDFHEVKLNKDFTNVKVKIGFYIKGELFLQKAIEMIVEKIDQSFILINNARAQNIKMEFLGRK</sequence>